<gene>
    <name evidence="2" type="ORF">SAMN06265368_2760</name>
</gene>
<accession>A0A285PD40</accession>
<name>A0A285PD40_9HYPH</name>
<feature type="signal peptide" evidence="1">
    <location>
        <begin position="1"/>
        <end position="24"/>
    </location>
</feature>
<proteinExistence type="predicted"/>
<evidence type="ECO:0000313" key="2">
    <source>
        <dbReference type="EMBL" id="SNZ19670.1"/>
    </source>
</evidence>
<dbReference type="RefSeq" id="WP_170956099.1">
    <property type="nucleotide sequence ID" value="NZ_OBEL01000002.1"/>
</dbReference>
<sequence>MPFPRLIPAALAASMTLWASPLLADEPLRVEINNIKSNKGTIYVMAFSTKADFETINEKALKGIAYTKASMAEKGKLTLLVKGAKPGCCALVAFHDENDNKDIDMIAGIPREGYAFSNGEKDGEPPAFDKAIVKENSTQIPLIYW</sequence>
<organism evidence="2 3">
    <name type="scientific">Cohaesibacter gelatinilyticus</name>
    <dbReference type="NCBI Taxonomy" id="372072"/>
    <lineage>
        <taxon>Bacteria</taxon>
        <taxon>Pseudomonadati</taxon>
        <taxon>Pseudomonadota</taxon>
        <taxon>Alphaproteobacteria</taxon>
        <taxon>Hyphomicrobiales</taxon>
        <taxon>Cohaesibacteraceae</taxon>
    </lineage>
</organism>
<evidence type="ECO:0000313" key="3">
    <source>
        <dbReference type="Proteomes" id="UP000219439"/>
    </source>
</evidence>
<dbReference type="Pfam" id="PF09912">
    <property type="entry name" value="DUF2141"/>
    <property type="match status" value="1"/>
</dbReference>
<dbReference type="InterPro" id="IPR018673">
    <property type="entry name" value="DUF2141"/>
</dbReference>
<protein>
    <submittedName>
        <fullName evidence="2">Uncharacterized conserved protein, DUF2141 family</fullName>
    </submittedName>
</protein>
<keyword evidence="3" id="KW-1185">Reference proteome</keyword>
<evidence type="ECO:0000256" key="1">
    <source>
        <dbReference type="SAM" id="SignalP"/>
    </source>
</evidence>
<dbReference type="Proteomes" id="UP000219439">
    <property type="component" value="Unassembled WGS sequence"/>
</dbReference>
<keyword evidence="1" id="KW-0732">Signal</keyword>
<feature type="chain" id="PRO_5012741338" evidence="1">
    <location>
        <begin position="25"/>
        <end position="145"/>
    </location>
</feature>
<dbReference type="AlphaFoldDB" id="A0A285PD40"/>
<dbReference type="EMBL" id="OBEL01000002">
    <property type="protein sequence ID" value="SNZ19670.1"/>
    <property type="molecule type" value="Genomic_DNA"/>
</dbReference>
<reference evidence="2 3" key="1">
    <citation type="submission" date="2017-09" db="EMBL/GenBank/DDBJ databases">
        <authorList>
            <person name="Ehlers B."/>
            <person name="Leendertz F.H."/>
        </authorList>
    </citation>
    <scope>NUCLEOTIDE SEQUENCE [LARGE SCALE GENOMIC DNA]</scope>
    <source>
        <strain evidence="2 3">DSM 18289</strain>
    </source>
</reference>